<dbReference type="PANTHER" id="PTHR43333:SF1">
    <property type="entry name" value="D-ISOMER SPECIFIC 2-HYDROXYACID DEHYDROGENASE NAD-BINDING DOMAIN-CONTAINING PROTEIN"/>
    <property type="match status" value="1"/>
</dbReference>
<comment type="caution">
    <text evidence="7">The sequence shown here is derived from an EMBL/GenBank/DDBJ whole genome shotgun (WGS) entry which is preliminary data.</text>
</comment>
<evidence type="ECO:0000256" key="4">
    <source>
        <dbReference type="RuleBase" id="RU003719"/>
    </source>
</evidence>
<evidence type="ECO:0000259" key="6">
    <source>
        <dbReference type="Pfam" id="PF02826"/>
    </source>
</evidence>
<sequence>MKVLSFIKLTDEQQEEIRALADDISLKVVSPEDATKDDLTEVDAIYGWSNRLESHAVANGHLKWIQTIRAGVDALPLDDIRDENILLTSGSGANAINIAEQTLAYMLMFSRKLHLAMRDQDQNLWKLDEPYGEIYHKSVLFVGAGTIATVLAGYCKALGMHTIGIRRTAKKTENMDEMMSMDQLKTAVGLADFVVNILPDTKATVNTFDASVFEAMKSDAVYINIGRGKSTNTENLITALKNKVIGGAALDVVEPEPLPADSELWGMKNVIITPHTAGRSTHYAERAFKIFKENLKSFHDTGKVEINVVDLHQGY</sequence>
<evidence type="ECO:0000313" key="8">
    <source>
        <dbReference type="Proteomes" id="UP000380386"/>
    </source>
</evidence>
<dbReference type="Pfam" id="PF00389">
    <property type="entry name" value="2-Hacid_dh"/>
    <property type="match status" value="1"/>
</dbReference>
<dbReference type="InterPro" id="IPR006139">
    <property type="entry name" value="D-isomer_2_OHA_DH_cat_dom"/>
</dbReference>
<evidence type="ECO:0000259" key="5">
    <source>
        <dbReference type="Pfam" id="PF00389"/>
    </source>
</evidence>
<dbReference type="GO" id="GO:0016616">
    <property type="term" value="F:oxidoreductase activity, acting on the CH-OH group of donors, NAD or NADP as acceptor"/>
    <property type="evidence" value="ECO:0007669"/>
    <property type="project" value="InterPro"/>
</dbReference>
<organism evidence="7 8">
    <name type="scientific">Companilactobacillus mishanensis</name>
    <dbReference type="NCBI Taxonomy" id="2486008"/>
    <lineage>
        <taxon>Bacteria</taxon>
        <taxon>Bacillati</taxon>
        <taxon>Bacillota</taxon>
        <taxon>Bacilli</taxon>
        <taxon>Lactobacillales</taxon>
        <taxon>Lactobacillaceae</taxon>
        <taxon>Companilactobacillus</taxon>
    </lineage>
</organism>
<dbReference type="Proteomes" id="UP000380386">
    <property type="component" value="Unassembled WGS sequence"/>
</dbReference>
<feature type="domain" description="D-isomer specific 2-hydroxyacid dehydrogenase catalytic" evidence="5">
    <location>
        <begin position="10"/>
        <end position="304"/>
    </location>
</feature>
<dbReference type="PANTHER" id="PTHR43333">
    <property type="entry name" value="2-HACID_DH_C DOMAIN-CONTAINING PROTEIN"/>
    <property type="match status" value="1"/>
</dbReference>
<feature type="domain" description="D-isomer specific 2-hydroxyacid dehydrogenase NAD-binding" evidence="6">
    <location>
        <begin position="103"/>
        <end position="277"/>
    </location>
</feature>
<dbReference type="CDD" id="cd05300">
    <property type="entry name" value="2-Hacid_dh_1"/>
    <property type="match status" value="1"/>
</dbReference>
<dbReference type="Pfam" id="PF02826">
    <property type="entry name" value="2-Hacid_dh_C"/>
    <property type="match status" value="1"/>
</dbReference>
<evidence type="ECO:0000256" key="2">
    <source>
        <dbReference type="ARBA" id="ARBA00023002"/>
    </source>
</evidence>
<evidence type="ECO:0000256" key="3">
    <source>
        <dbReference type="ARBA" id="ARBA00023027"/>
    </source>
</evidence>
<dbReference type="AlphaFoldDB" id="A0A5P0ZJM9"/>
<dbReference type="RefSeq" id="WP_153383782.1">
    <property type="nucleotide sequence ID" value="NZ_VDFM01000014.1"/>
</dbReference>
<dbReference type="EMBL" id="VDFM01000014">
    <property type="protein sequence ID" value="MQS53300.1"/>
    <property type="molecule type" value="Genomic_DNA"/>
</dbReference>
<evidence type="ECO:0000256" key="1">
    <source>
        <dbReference type="ARBA" id="ARBA00005854"/>
    </source>
</evidence>
<dbReference type="InterPro" id="IPR006140">
    <property type="entry name" value="D-isomer_DH_NAD-bd"/>
</dbReference>
<name>A0A5P0ZJM9_9LACO</name>
<proteinExistence type="inferred from homology"/>
<gene>
    <name evidence="7" type="ORF">FHL02_09735</name>
</gene>
<protein>
    <submittedName>
        <fullName evidence="7">D-2-hydroxyacid dehydrogenase</fullName>
    </submittedName>
</protein>
<reference evidence="7 8" key="1">
    <citation type="journal article" date="2019" name="Syst. Appl. Microbiol.">
        <title>Polyphasic characterization of two novel Lactobacillus spp. isolated from blown salami packages: Description of Lactobacillus halodurans sp. nov. and Lactobacillus salsicarnum sp. nov.</title>
        <authorList>
            <person name="Schuster J.A."/>
            <person name="Klingl A."/>
            <person name="Vogel R.F."/>
            <person name="Ehrmann M.A."/>
        </authorList>
    </citation>
    <scope>NUCLEOTIDE SEQUENCE [LARGE SCALE GENOMIC DNA]</scope>
    <source>
        <strain evidence="7 8">TMW 1.2118</strain>
    </source>
</reference>
<keyword evidence="2 4" id="KW-0560">Oxidoreductase</keyword>
<dbReference type="Gene3D" id="3.40.50.720">
    <property type="entry name" value="NAD(P)-binding Rossmann-like Domain"/>
    <property type="match status" value="2"/>
</dbReference>
<dbReference type="GO" id="GO:0051287">
    <property type="term" value="F:NAD binding"/>
    <property type="evidence" value="ECO:0007669"/>
    <property type="project" value="InterPro"/>
</dbReference>
<keyword evidence="3" id="KW-0520">NAD</keyword>
<dbReference type="SUPFAM" id="SSF52283">
    <property type="entry name" value="Formate/glycerate dehydrogenase catalytic domain-like"/>
    <property type="match status" value="1"/>
</dbReference>
<dbReference type="SUPFAM" id="SSF51735">
    <property type="entry name" value="NAD(P)-binding Rossmann-fold domains"/>
    <property type="match status" value="1"/>
</dbReference>
<dbReference type="OrthoDB" id="9805416at2"/>
<dbReference type="InterPro" id="IPR036291">
    <property type="entry name" value="NAD(P)-bd_dom_sf"/>
</dbReference>
<evidence type="ECO:0000313" key="7">
    <source>
        <dbReference type="EMBL" id="MQS53300.1"/>
    </source>
</evidence>
<comment type="similarity">
    <text evidence="1 4">Belongs to the D-isomer specific 2-hydroxyacid dehydrogenase family.</text>
</comment>
<accession>A0A5P0ZJM9</accession>